<feature type="compositionally biased region" description="Basic and acidic residues" evidence="1">
    <location>
        <begin position="23"/>
        <end position="32"/>
    </location>
</feature>
<name>A0ABU6UV63_9FABA</name>
<protein>
    <submittedName>
        <fullName evidence="2">Uncharacterized protein</fullName>
    </submittedName>
</protein>
<proteinExistence type="predicted"/>
<comment type="caution">
    <text evidence="2">The sequence shown here is derived from an EMBL/GenBank/DDBJ whole genome shotgun (WGS) entry which is preliminary data.</text>
</comment>
<accession>A0ABU6UV63</accession>
<reference evidence="2 3" key="1">
    <citation type="journal article" date="2023" name="Plants (Basel)">
        <title>Bridging the Gap: Combining Genomics and Transcriptomics Approaches to Understand Stylosanthes scabra, an Orphan Legume from the Brazilian Caatinga.</title>
        <authorList>
            <person name="Ferreira-Neto J.R.C."/>
            <person name="da Silva M.D."/>
            <person name="Binneck E."/>
            <person name="de Melo N.F."/>
            <person name="da Silva R.H."/>
            <person name="de Melo A.L.T.M."/>
            <person name="Pandolfi V."/>
            <person name="Bustamante F.O."/>
            <person name="Brasileiro-Vidal A.C."/>
            <person name="Benko-Iseppon A.M."/>
        </authorList>
    </citation>
    <scope>NUCLEOTIDE SEQUENCE [LARGE SCALE GENOMIC DNA]</scope>
    <source>
        <tissue evidence="2">Leaves</tissue>
    </source>
</reference>
<sequence>MSTYLRQGTKRWPAIGDGAGAETGKRERIRRRDGSQDRLGFAPLWSEWICEWRLGADMRIHESDTRMSLANPQSDPILTSTNILSLEPWLILTAPKLAPRLSSKIPNPQKYYGVREKLYLLFIHHKIKVQRSLIDLNLDGRITPQLVLPEQKHNSYGEQWDPERQECVQSEKMLW</sequence>
<dbReference type="EMBL" id="JASCZI010122513">
    <property type="protein sequence ID" value="MED6164395.1"/>
    <property type="molecule type" value="Genomic_DNA"/>
</dbReference>
<dbReference type="Proteomes" id="UP001341840">
    <property type="component" value="Unassembled WGS sequence"/>
</dbReference>
<keyword evidence="3" id="KW-1185">Reference proteome</keyword>
<gene>
    <name evidence="2" type="ORF">PIB30_089606</name>
</gene>
<feature type="region of interest" description="Disordered" evidence="1">
    <location>
        <begin position="1"/>
        <end position="32"/>
    </location>
</feature>
<evidence type="ECO:0000313" key="3">
    <source>
        <dbReference type="Proteomes" id="UP001341840"/>
    </source>
</evidence>
<evidence type="ECO:0000256" key="1">
    <source>
        <dbReference type="SAM" id="MobiDB-lite"/>
    </source>
</evidence>
<evidence type="ECO:0000313" key="2">
    <source>
        <dbReference type="EMBL" id="MED6164395.1"/>
    </source>
</evidence>
<organism evidence="2 3">
    <name type="scientific">Stylosanthes scabra</name>
    <dbReference type="NCBI Taxonomy" id="79078"/>
    <lineage>
        <taxon>Eukaryota</taxon>
        <taxon>Viridiplantae</taxon>
        <taxon>Streptophyta</taxon>
        <taxon>Embryophyta</taxon>
        <taxon>Tracheophyta</taxon>
        <taxon>Spermatophyta</taxon>
        <taxon>Magnoliopsida</taxon>
        <taxon>eudicotyledons</taxon>
        <taxon>Gunneridae</taxon>
        <taxon>Pentapetalae</taxon>
        <taxon>rosids</taxon>
        <taxon>fabids</taxon>
        <taxon>Fabales</taxon>
        <taxon>Fabaceae</taxon>
        <taxon>Papilionoideae</taxon>
        <taxon>50 kb inversion clade</taxon>
        <taxon>dalbergioids sensu lato</taxon>
        <taxon>Dalbergieae</taxon>
        <taxon>Pterocarpus clade</taxon>
        <taxon>Stylosanthes</taxon>
    </lineage>
</organism>